<keyword evidence="3" id="KW-1185">Reference proteome</keyword>
<dbReference type="AlphaFoldDB" id="A0A1Y1SER6"/>
<dbReference type="Pfam" id="PF03861">
    <property type="entry name" value="ANTAR"/>
    <property type="match status" value="1"/>
</dbReference>
<dbReference type="Proteomes" id="UP000192342">
    <property type="component" value="Unassembled WGS sequence"/>
</dbReference>
<sequence length="191" mass="21543">MSTARAIRVLLVSHDDTLTRSLEREGFEVHQVSESEDVYNLVGELEPDAILIRPDSPTRDSLEHLASQSCKHPQPTLFLHDKLPQELRQQALSLGVSSYATAELTPTALRSLIEISIDHAKRLQAVKRELTRNQKTLAERKQIDQAKRILWKDHGMNEEAAYKALKNMAMNGRISVADAARKVLESKEKQA</sequence>
<dbReference type="Gene3D" id="1.10.10.10">
    <property type="entry name" value="Winged helix-like DNA-binding domain superfamily/Winged helix DNA-binding domain"/>
    <property type="match status" value="1"/>
</dbReference>
<evidence type="ECO:0000313" key="3">
    <source>
        <dbReference type="Proteomes" id="UP000192342"/>
    </source>
</evidence>
<accession>A0A1Y1SER6</accession>
<name>A0A1Y1SER6_9GAMM</name>
<dbReference type="InterPro" id="IPR008327">
    <property type="entry name" value="Sig_transdc_resp-reg_antiterm"/>
</dbReference>
<gene>
    <name evidence="2" type="ORF">ATO7_09137</name>
</gene>
<evidence type="ECO:0000313" key="2">
    <source>
        <dbReference type="EMBL" id="ORE87193.1"/>
    </source>
</evidence>
<dbReference type="GO" id="GO:0003723">
    <property type="term" value="F:RNA binding"/>
    <property type="evidence" value="ECO:0007669"/>
    <property type="project" value="InterPro"/>
</dbReference>
<comment type="caution">
    <text evidence="2">The sequence shown here is derived from an EMBL/GenBank/DDBJ whole genome shotgun (WGS) entry which is preliminary data.</text>
</comment>
<dbReference type="OrthoDB" id="9782798at2"/>
<organism evidence="2 3">
    <name type="scientific">Oceanococcus atlanticus</name>
    <dbReference type="NCBI Taxonomy" id="1317117"/>
    <lineage>
        <taxon>Bacteria</taxon>
        <taxon>Pseudomonadati</taxon>
        <taxon>Pseudomonadota</taxon>
        <taxon>Gammaproteobacteria</taxon>
        <taxon>Chromatiales</taxon>
        <taxon>Oceanococcaceae</taxon>
        <taxon>Oceanococcus</taxon>
    </lineage>
</organism>
<dbReference type="InterPro" id="IPR036388">
    <property type="entry name" value="WH-like_DNA-bd_sf"/>
</dbReference>
<dbReference type="SUPFAM" id="SSF52172">
    <property type="entry name" value="CheY-like"/>
    <property type="match status" value="1"/>
</dbReference>
<dbReference type="InterPro" id="IPR011006">
    <property type="entry name" value="CheY-like_superfamily"/>
</dbReference>
<dbReference type="PIRSF" id="PIRSF036382">
    <property type="entry name" value="RR_antiterm"/>
    <property type="match status" value="1"/>
</dbReference>
<dbReference type="EMBL" id="AQQV01000002">
    <property type="protein sequence ID" value="ORE87193.1"/>
    <property type="molecule type" value="Genomic_DNA"/>
</dbReference>
<dbReference type="PROSITE" id="PS50921">
    <property type="entry name" value="ANTAR"/>
    <property type="match status" value="1"/>
</dbReference>
<feature type="domain" description="ANTAR" evidence="1">
    <location>
        <begin position="123"/>
        <end position="184"/>
    </location>
</feature>
<dbReference type="Gene3D" id="3.40.50.2300">
    <property type="match status" value="1"/>
</dbReference>
<dbReference type="STRING" id="1317117.ATO7_09137"/>
<dbReference type="SMART" id="SM01012">
    <property type="entry name" value="ANTAR"/>
    <property type="match status" value="1"/>
</dbReference>
<proteinExistence type="predicted"/>
<dbReference type="InterPro" id="IPR005561">
    <property type="entry name" value="ANTAR"/>
</dbReference>
<evidence type="ECO:0000259" key="1">
    <source>
        <dbReference type="PROSITE" id="PS50921"/>
    </source>
</evidence>
<reference evidence="2 3" key="1">
    <citation type="submission" date="2013-04" db="EMBL/GenBank/DDBJ databases">
        <title>Oceanococcus atlanticus 22II-S10r2 Genome Sequencing.</title>
        <authorList>
            <person name="Lai Q."/>
            <person name="Li G."/>
            <person name="Shao Z."/>
        </authorList>
    </citation>
    <scope>NUCLEOTIDE SEQUENCE [LARGE SCALE GENOMIC DNA]</scope>
    <source>
        <strain evidence="2 3">22II-S10r2</strain>
    </source>
</reference>
<protein>
    <submittedName>
        <fullName evidence="2">Response regulator receiver/ANTAR domain-containing protein</fullName>
    </submittedName>
</protein>